<dbReference type="SUPFAM" id="SSF141986">
    <property type="entry name" value="LD-carboxypeptidase A C-terminal domain-like"/>
    <property type="match status" value="1"/>
</dbReference>
<reference evidence="3" key="1">
    <citation type="journal article" date="2019" name="Int. J. Syst. Evol. Microbiol.">
        <title>The Global Catalogue of Microorganisms (GCM) 10K type strain sequencing project: providing services to taxonomists for standard genome sequencing and annotation.</title>
        <authorList>
            <consortium name="The Broad Institute Genomics Platform"/>
            <consortium name="The Broad Institute Genome Sequencing Center for Infectious Disease"/>
            <person name="Wu L."/>
            <person name="Ma J."/>
        </authorList>
    </citation>
    <scope>NUCLEOTIDE SEQUENCE [LARGE SCALE GENOMIC DNA]</scope>
    <source>
        <strain evidence="3">CGMCC 1.18439</strain>
    </source>
</reference>
<protein>
    <recommendedName>
        <fullName evidence="1">LD-carboxypeptidase C-terminal domain-containing protein</fullName>
    </recommendedName>
</protein>
<evidence type="ECO:0000313" key="2">
    <source>
        <dbReference type="EMBL" id="GHF97173.1"/>
    </source>
</evidence>
<feature type="domain" description="LD-carboxypeptidase C-terminal" evidence="1">
    <location>
        <begin position="3"/>
        <end position="38"/>
    </location>
</feature>
<name>A0ABQ3JZG5_9DEIO</name>
<dbReference type="Gene3D" id="3.50.30.60">
    <property type="entry name" value="LD-carboxypeptidase A C-terminal domain-like"/>
    <property type="match status" value="1"/>
</dbReference>
<evidence type="ECO:0000313" key="3">
    <source>
        <dbReference type="Proteomes" id="UP000632154"/>
    </source>
</evidence>
<comment type="caution">
    <text evidence="2">The sequence shown here is derived from an EMBL/GenBank/DDBJ whole genome shotgun (WGS) entry which is preliminary data.</text>
</comment>
<keyword evidence="3" id="KW-1185">Reference proteome</keyword>
<evidence type="ECO:0000259" key="1">
    <source>
        <dbReference type="Pfam" id="PF17676"/>
    </source>
</evidence>
<accession>A0ABQ3JZG5</accession>
<dbReference type="EMBL" id="BNAL01000005">
    <property type="protein sequence ID" value="GHF97173.1"/>
    <property type="molecule type" value="Genomic_DNA"/>
</dbReference>
<organism evidence="2 3">
    <name type="scientific">Deinococcus piscis</name>
    <dbReference type="NCBI Taxonomy" id="394230"/>
    <lineage>
        <taxon>Bacteria</taxon>
        <taxon>Thermotogati</taxon>
        <taxon>Deinococcota</taxon>
        <taxon>Deinococci</taxon>
        <taxon>Deinococcales</taxon>
        <taxon>Deinococcaceae</taxon>
        <taxon>Deinococcus</taxon>
    </lineage>
</organism>
<dbReference type="Proteomes" id="UP000632154">
    <property type="component" value="Unassembled WGS sequence"/>
</dbReference>
<dbReference type="InterPro" id="IPR027461">
    <property type="entry name" value="Carboxypeptidase_A_C_sf"/>
</dbReference>
<gene>
    <name evidence="2" type="ORF">GCM10017783_06230</name>
</gene>
<dbReference type="Pfam" id="PF17676">
    <property type="entry name" value="Peptidase_S66C"/>
    <property type="match status" value="1"/>
</dbReference>
<proteinExistence type="predicted"/>
<dbReference type="InterPro" id="IPR040921">
    <property type="entry name" value="Peptidase_S66C"/>
</dbReference>
<sequence length="49" mass="5314">MRRVLKEAGREDLPVVTNVDFGHTSPQLTLPLGARVRLDGGTGTVTVWP</sequence>